<dbReference type="Gene3D" id="3.30.530.20">
    <property type="match status" value="2"/>
</dbReference>
<evidence type="ECO:0000259" key="4">
    <source>
        <dbReference type="Pfam" id="PF00407"/>
    </source>
</evidence>
<proteinExistence type="inferred from homology"/>
<dbReference type="CDD" id="cd07816">
    <property type="entry name" value="Bet_v1-like"/>
    <property type="match status" value="2"/>
</dbReference>
<gene>
    <name evidence="5" type="ORF">Ahy_B01g055598</name>
</gene>
<keyword evidence="6" id="KW-1185">Reference proteome</keyword>
<name>A0A445AWT1_ARAHY</name>
<dbReference type="AlphaFoldDB" id="A0A445AWT1"/>
<keyword evidence="3" id="KW-0568">Pathogenesis-related protein</keyword>
<evidence type="ECO:0000313" key="6">
    <source>
        <dbReference type="Proteomes" id="UP000289738"/>
    </source>
</evidence>
<organism evidence="5 6">
    <name type="scientific">Arachis hypogaea</name>
    <name type="common">Peanut</name>
    <dbReference type="NCBI Taxonomy" id="3818"/>
    <lineage>
        <taxon>Eukaryota</taxon>
        <taxon>Viridiplantae</taxon>
        <taxon>Streptophyta</taxon>
        <taxon>Embryophyta</taxon>
        <taxon>Tracheophyta</taxon>
        <taxon>Spermatophyta</taxon>
        <taxon>Magnoliopsida</taxon>
        <taxon>eudicotyledons</taxon>
        <taxon>Gunneridae</taxon>
        <taxon>Pentapetalae</taxon>
        <taxon>rosids</taxon>
        <taxon>fabids</taxon>
        <taxon>Fabales</taxon>
        <taxon>Fabaceae</taxon>
        <taxon>Papilionoideae</taxon>
        <taxon>50 kb inversion clade</taxon>
        <taxon>dalbergioids sensu lato</taxon>
        <taxon>Dalbergieae</taxon>
        <taxon>Pterocarpus clade</taxon>
        <taxon>Arachis</taxon>
    </lineage>
</organism>
<sequence length="283" mass="30476">MAVFTFEDEITSTVPPAKLYNAMKDADSITPKIIDDVKSVEIVEGNGGPGTIKKLTIVEDGETKFILHKVESIDEANYAYNYSVVGGVALPPTAEKITFETKLVEGPNGGSIGKLTLKYHTKGDAKPDEEELKKGKAKGEDGETKFILHKDADTITPKIIDDVKSVEIVEGNGGPGTIKKLTIVEDGETKFILHKVESIDEANYAYNYSVVGGVALPPTAEKITFETKLVEGPNGGSIGKLTLKYHTKGDAKPDEEELKKGKAKGEGLFRAIEGYALANPSQY</sequence>
<dbReference type="GO" id="GO:0005634">
    <property type="term" value="C:nucleus"/>
    <property type="evidence" value="ECO:0007669"/>
    <property type="project" value="TreeGrafter"/>
</dbReference>
<evidence type="ECO:0000313" key="5">
    <source>
        <dbReference type="EMBL" id="RYR30826.1"/>
    </source>
</evidence>
<dbReference type="InterPro" id="IPR024949">
    <property type="entry name" value="Bet_v_I_allergen"/>
</dbReference>
<dbReference type="InterPro" id="IPR050279">
    <property type="entry name" value="Plant_def-hormone_signal"/>
</dbReference>
<comment type="similarity">
    <text evidence="1">Belongs to the BetVI family.</text>
</comment>
<dbReference type="GO" id="GO:0004864">
    <property type="term" value="F:protein phosphatase inhibitor activity"/>
    <property type="evidence" value="ECO:0007669"/>
    <property type="project" value="InterPro"/>
</dbReference>
<comment type="caution">
    <text evidence="5">The sequence shown here is derived from an EMBL/GenBank/DDBJ whole genome shotgun (WGS) entry which is preliminary data.</text>
</comment>
<dbReference type="FunFam" id="3.30.530.20:FF:000007">
    <property type="entry name" value="Major pollen allergen Bet v 1-A"/>
    <property type="match status" value="2"/>
</dbReference>
<dbReference type="GO" id="GO:0005737">
    <property type="term" value="C:cytoplasm"/>
    <property type="evidence" value="ECO:0007669"/>
    <property type="project" value="TreeGrafter"/>
</dbReference>
<dbReference type="STRING" id="3818.A0A445AWT1"/>
<evidence type="ECO:0000256" key="2">
    <source>
        <dbReference type="ARBA" id="ARBA00022821"/>
    </source>
</evidence>
<feature type="domain" description="Bet v I/Major latex protein" evidence="4">
    <location>
        <begin position="150"/>
        <end position="278"/>
    </location>
</feature>
<dbReference type="Proteomes" id="UP000289738">
    <property type="component" value="Chromosome B01"/>
</dbReference>
<dbReference type="InterPro" id="IPR023393">
    <property type="entry name" value="START-like_dom_sf"/>
</dbReference>
<dbReference type="PROSITE" id="PS00451">
    <property type="entry name" value="PATHOGENESIS_BETVI"/>
    <property type="match status" value="2"/>
</dbReference>
<accession>A0A445AWT1</accession>
<evidence type="ECO:0000256" key="3">
    <source>
        <dbReference type="ARBA" id="ARBA00023265"/>
    </source>
</evidence>
<dbReference type="EMBL" id="SDMP01000011">
    <property type="protein sequence ID" value="RYR30826.1"/>
    <property type="molecule type" value="Genomic_DNA"/>
</dbReference>
<dbReference type="GO" id="GO:0010427">
    <property type="term" value="F:abscisic acid binding"/>
    <property type="evidence" value="ECO:0007669"/>
    <property type="project" value="InterPro"/>
</dbReference>
<reference evidence="5 6" key="1">
    <citation type="submission" date="2019-01" db="EMBL/GenBank/DDBJ databases">
        <title>Sequencing of cultivated peanut Arachis hypogaea provides insights into genome evolution and oil improvement.</title>
        <authorList>
            <person name="Chen X."/>
        </authorList>
    </citation>
    <scope>NUCLEOTIDE SEQUENCE [LARGE SCALE GENOMIC DNA]</scope>
    <source>
        <strain evidence="6">cv. Fuhuasheng</strain>
        <tissue evidence="5">Leaves</tissue>
    </source>
</reference>
<dbReference type="GO" id="GO:0009738">
    <property type="term" value="P:abscisic acid-activated signaling pathway"/>
    <property type="evidence" value="ECO:0007669"/>
    <property type="project" value="InterPro"/>
</dbReference>
<dbReference type="PANTHER" id="PTHR31213:SF55">
    <property type="entry name" value="STRESS-INDUCED PROTEIN SAM22"/>
    <property type="match status" value="1"/>
</dbReference>
<feature type="domain" description="Bet v I/Major latex protein" evidence="4">
    <location>
        <begin position="1"/>
        <end position="134"/>
    </location>
</feature>
<keyword evidence="2" id="KW-0611">Plant defense</keyword>
<evidence type="ECO:0000256" key="1">
    <source>
        <dbReference type="ARBA" id="ARBA00009744"/>
    </source>
</evidence>
<dbReference type="GO" id="GO:0006952">
    <property type="term" value="P:defense response"/>
    <property type="evidence" value="ECO:0007669"/>
    <property type="project" value="UniProtKB-KW"/>
</dbReference>
<dbReference type="SUPFAM" id="SSF55961">
    <property type="entry name" value="Bet v1-like"/>
    <property type="match status" value="2"/>
</dbReference>
<dbReference type="GO" id="GO:0038023">
    <property type="term" value="F:signaling receptor activity"/>
    <property type="evidence" value="ECO:0007669"/>
    <property type="project" value="InterPro"/>
</dbReference>
<dbReference type="InterPro" id="IPR000916">
    <property type="entry name" value="Bet_v_I/MLP"/>
</dbReference>
<dbReference type="Pfam" id="PF00407">
    <property type="entry name" value="Bet_v_1"/>
    <property type="match status" value="2"/>
</dbReference>
<protein>
    <recommendedName>
        <fullName evidence="4">Bet v I/Major latex protein domain-containing protein</fullName>
    </recommendedName>
</protein>
<dbReference type="PRINTS" id="PR00634">
    <property type="entry name" value="BETALLERGEN"/>
</dbReference>
<dbReference type="PANTHER" id="PTHR31213">
    <property type="entry name" value="OS08G0374000 PROTEIN-RELATED"/>
    <property type="match status" value="1"/>
</dbReference>